<gene>
    <name evidence="1" type="ORF">H5410_061560</name>
</gene>
<evidence type="ECO:0000313" key="1">
    <source>
        <dbReference type="EMBL" id="KAG5571794.1"/>
    </source>
</evidence>
<accession>A0A9J5W8D1</accession>
<comment type="caution">
    <text evidence="1">The sequence shown here is derived from an EMBL/GenBank/DDBJ whole genome shotgun (WGS) entry which is preliminary data.</text>
</comment>
<proteinExistence type="predicted"/>
<dbReference type="Proteomes" id="UP000824120">
    <property type="component" value="Chromosome 12"/>
</dbReference>
<reference evidence="1 2" key="1">
    <citation type="submission" date="2020-09" db="EMBL/GenBank/DDBJ databases">
        <title>De no assembly of potato wild relative species, Solanum commersonii.</title>
        <authorList>
            <person name="Cho K."/>
        </authorList>
    </citation>
    <scope>NUCLEOTIDE SEQUENCE [LARGE SCALE GENOMIC DNA]</scope>
    <source>
        <strain evidence="1">LZ3.2</strain>
        <tissue evidence="1">Leaf</tissue>
    </source>
</reference>
<dbReference type="EMBL" id="JACXVP010000012">
    <property type="protein sequence ID" value="KAG5571794.1"/>
    <property type="molecule type" value="Genomic_DNA"/>
</dbReference>
<sequence length="119" mass="14209">MFGDLVHCETLQELMYLCKRTNKIGIQKWFNCIENKSDIQNCNNYMDMKLLSHTTKRKKRDLHIVFIDLIKAYDKVLVDFLLEFLEARFVLIIYIMEMNDTYDGAKTQTRMVGVDCKHF</sequence>
<organism evidence="1 2">
    <name type="scientific">Solanum commersonii</name>
    <name type="common">Commerson's wild potato</name>
    <name type="synonym">Commerson's nightshade</name>
    <dbReference type="NCBI Taxonomy" id="4109"/>
    <lineage>
        <taxon>Eukaryota</taxon>
        <taxon>Viridiplantae</taxon>
        <taxon>Streptophyta</taxon>
        <taxon>Embryophyta</taxon>
        <taxon>Tracheophyta</taxon>
        <taxon>Spermatophyta</taxon>
        <taxon>Magnoliopsida</taxon>
        <taxon>eudicotyledons</taxon>
        <taxon>Gunneridae</taxon>
        <taxon>Pentapetalae</taxon>
        <taxon>asterids</taxon>
        <taxon>lamiids</taxon>
        <taxon>Solanales</taxon>
        <taxon>Solanaceae</taxon>
        <taxon>Solanoideae</taxon>
        <taxon>Solaneae</taxon>
        <taxon>Solanum</taxon>
    </lineage>
</organism>
<keyword evidence="2" id="KW-1185">Reference proteome</keyword>
<evidence type="ECO:0008006" key="3">
    <source>
        <dbReference type="Google" id="ProtNLM"/>
    </source>
</evidence>
<evidence type="ECO:0000313" key="2">
    <source>
        <dbReference type="Proteomes" id="UP000824120"/>
    </source>
</evidence>
<name>A0A9J5W8D1_SOLCO</name>
<dbReference type="AlphaFoldDB" id="A0A9J5W8D1"/>
<protein>
    <recommendedName>
        <fullName evidence="3">Reverse transcriptase domain-containing protein</fullName>
    </recommendedName>
</protein>
<dbReference type="OrthoDB" id="1729993at2759"/>